<comment type="caution">
    <text evidence="2">The sequence shown here is derived from an EMBL/GenBank/DDBJ whole genome shotgun (WGS) entry which is preliminary data.</text>
</comment>
<keyword evidence="1" id="KW-0732">Signal</keyword>
<evidence type="ECO:0000313" key="3">
    <source>
        <dbReference type="Proteomes" id="UP000030185"/>
    </source>
</evidence>
<dbReference type="AlphaFoldDB" id="A0A098LE64"/>
<evidence type="ECO:0000313" key="2">
    <source>
        <dbReference type="EMBL" id="GAL84498.1"/>
    </source>
</evidence>
<name>A0A098LE64_9BACT</name>
<accession>A0A098LE64</accession>
<dbReference type="STRING" id="153721.MYP_1726"/>
<dbReference type="RefSeq" id="WP_045461516.1">
    <property type="nucleotide sequence ID" value="NZ_BBLT01000003.1"/>
</dbReference>
<dbReference type="EMBL" id="BBLT01000003">
    <property type="protein sequence ID" value="GAL84498.1"/>
    <property type="molecule type" value="Genomic_DNA"/>
</dbReference>
<gene>
    <name evidence="2" type="ORF">MYP_1726</name>
</gene>
<evidence type="ECO:0000256" key="1">
    <source>
        <dbReference type="SAM" id="SignalP"/>
    </source>
</evidence>
<feature type="signal peptide" evidence="1">
    <location>
        <begin position="1"/>
        <end position="18"/>
    </location>
</feature>
<dbReference type="OrthoDB" id="1293445at2"/>
<feature type="chain" id="PRO_5001937265" evidence="1">
    <location>
        <begin position="19"/>
        <end position="533"/>
    </location>
</feature>
<dbReference type="Proteomes" id="UP000030185">
    <property type="component" value="Unassembled WGS sequence"/>
</dbReference>
<sequence>MKSRFILFFLFLSFIAQAQVKISVGQPYGVIDAQNKFYFNRGSEILTVKLRKREVIIQKLNSEKLAFEKISVYRDFPEGFNLEHIVEFSDRYYIFYSLWDRKAEMEQLFYREIDFDKGTLKPDEKLLVQVHGKVSGDLISRGWYSFSVVNKFDLEFSKNDDKLLVHYRLKPQIKNDSKSYDVIGMHVFGKNLERVWDEEVTMPYTEKKMNNLDYSVDSQGNAYILTTVYNDETTNEKKRNDNQANYHIELLRMSGKNNKIVITPVTVGSKFINKVYLFEVSDSYMICAGFYSNLPYRNAADGIFSFKLTKEGDLVDSRNYEIPLEVLNMYISEKAQRRNEKKEEKDKAEFEDLELRELFIDENGGVLLVGEQYYIQAHTYYNSNGSSRTYYTYHYNDLLVTKINESGQLEWMKKLPKRQTGTSGRGSMSYKHMAADGSHYFLFLDNERNLELTPDRFPAVYRDGAEGFLTAYKVSDKSGSVDKVSITSTRDVLGLPVYQFQTSRILPIDKNSFVVEVYKKKKQDVLIRVDLGK</sequence>
<keyword evidence="3" id="KW-1185">Reference proteome</keyword>
<dbReference type="eggNOG" id="ENOG502ZA6F">
    <property type="taxonomic scope" value="Bacteria"/>
</dbReference>
<protein>
    <submittedName>
        <fullName evidence="2">Uncharacterized protein</fullName>
    </submittedName>
</protein>
<proteinExistence type="predicted"/>
<organism evidence="2 3">
    <name type="scientific">Sporocytophaga myxococcoides</name>
    <dbReference type="NCBI Taxonomy" id="153721"/>
    <lineage>
        <taxon>Bacteria</taxon>
        <taxon>Pseudomonadati</taxon>
        <taxon>Bacteroidota</taxon>
        <taxon>Cytophagia</taxon>
        <taxon>Cytophagales</taxon>
        <taxon>Cytophagaceae</taxon>
        <taxon>Sporocytophaga</taxon>
    </lineage>
</organism>
<reference evidence="2 3" key="1">
    <citation type="submission" date="2014-09" db="EMBL/GenBank/DDBJ databases">
        <title>Sporocytophaga myxococcoides PG-01 genome sequencing.</title>
        <authorList>
            <person name="Liu L."/>
            <person name="Gao P.J."/>
            <person name="Chen G.J."/>
            <person name="Wang L.S."/>
        </authorList>
    </citation>
    <scope>NUCLEOTIDE SEQUENCE [LARGE SCALE GENOMIC DNA]</scope>
    <source>
        <strain evidence="2 3">PG-01</strain>
    </source>
</reference>